<dbReference type="STRING" id="515619.EUBREC_3452"/>
<organism evidence="1 2">
    <name type="scientific">Agathobacter rectalis (strain ATCC 33656 / DSM 3377 / JCM 17463 / KCTC 5835 / VPI 0990)</name>
    <name type="common">Eubacterium rectale</name>
    <dbReference type="NCBI Taxonomy" id="515619"/>
    <lineage>
        <taxon>Bacteria</taxon>
        <taxon>Bacillati</taxon>
        <taxon>Bacillota</taxon>
        <taxon>Clostridia</taxon>
        <taxon>Lachnospirales</taxon>
        <taxon>Lachnospiraceae</taxon>
        <taxon>Agathobacter</taxon>
    </lineage>
</organism>
<evidence type="ECO:0000313" key="2">
    <source>
        <dbReference type="Proteomes" id="UP000001477"/>
    </source>
</evidence>
<gene>
    <name evidence="1" type="ordered locus">EUBREC_3452</name>
</gene>
<dbReference type="EMBL" id="CP001107">
    <property type="protein sequence ID" value="ACR77178.1"/>
    <property type="molecule type" value="Genomic_DNA"/>
</dbReference>
<evidence type="ECO:0000313" key="1">
    <source>
        <dbReference type="EMBL" id="ACR77178.1"/>
    </source>
</evidence>
<dbReference type="HOGENOM" id="CLU_3270246_0_0_9"/>
<protein>
    <submittedName>
        <fullName evidence="1">Uncharacterized protein</fullName>
    </submittedName>
</protein>
<accession>C4ZFA6</accession>
<proteinExistence type="predicted"/>
<name>C4ZFA6_AGARV</name>
<reference evidence="1 2" key="1">
    <citation type="journal article" date="2009" name="Proc. Natl. Acad. Sci. U.S.A.">
        <title>Characterizing a model human gut microbiota composed of members of its two dominant bacterial phyla.</title>
        <authorList>
            <person name="Mahowald M.A."/>
            <person name="Rey F.E."/>
            <person name="Seedorf H."/>
            <person name="Turnbaugh P.J."/>
            <person name="Fulton R.S."/>
            <person name="Wollam A."/>
            <person name="Shah N."/>
            <person name="Wang C."/>
            <person name="Magrini V."/>
            <person name="Wilson R.K."/>
            <person name="Cantarel B.L."/>
            <person name="Coutinho P.M."/>
            <person name="Henrissat B."/>
            <person name="Crock L.W."/>
            <person name="Russell A."/>
            <person name="Verberkmoes N.C."/>
            <person name="Hettich R.L."/>
            <person name="Gordon J.I."/>
        </authorList>
    </citation>
    <scope>NUCLEOTIDE SEQUENCE [LARGE SCALE GENOMIC DNA]</scope>
    <source>
        <strain evidence="2">ATCC 33656 / DSM 3377 / JCM 17463 / KCTC 5835 / LMG 30912 / VPI 0990</strain>
    </source>
</reference>
<dbReference type="Proteomes" id="UP000001477">
    <property type="component" value="Chromosome"/>
</dbReference>
<dbReference type="AlphaFoldDB" id="C4ZFA6"/>
<dbReference type="KEGG" id="ere:EUBREC_3452"/>
<dbReference type="PaxDb" id="515619-EUBREC_3452"/>
<sequence length="41" mass="4556">MKNTAQFLPVFYEVGSYYRGITSNTNQIISAGNQISGLMKI</sequence>